<evidence type="ECO:0000259" key="1">
    <source>
        <dbReference type="Pfam" id="PF01408"/>
    </source>
</evidence>
<dbReference type="GO" id="GO:0000166">
    <property type="term" value="F:nucleotide binding"/>
    <property type="evidence" value="ECO:0007669"/>
    <property type="project" value="InterPro"/>
</dbReference>
<feature type="domain" description="Gfo/Idh/MocA-like oxidoreductase N-terminal" evidence="1">
    <location>
        <begin position="4"/>
        <end position="121"/>
    </location>
</feature>
<dbReference type="InterPro" id="IPR055170">
    <property type="entry name" value="GFO_IDH_MocA-like_dom"/>
</dbReference>
<gene>
    <name evidence="3" type="ORF">HLH33_12250</name>
</gene>
<comment type="caution">
    <text evidence="3">The sequence shown here is derived from an EMBL/GenBank/DDBJ whole genome shotgun (WGS) entry which is preliminary data.</text>
</comment>
<dbReference type="PANTHER" id="PTHR43377">
    <property type="entry name" value="BILIVERDIN REDUCTASE A"/>
    <property type="match status" value="1"/>
</dbReference>
<dbReference type="OMA" id="CFVAYYR"/>
<dbReference type="AlphaFoldDB" id="A0A7W4I6D4"/>
<accession>A0A7W4I6D4</accession>
<dbReference type="Pfam" id="PF01408">
    <property type="entry name" value="GFO_IDH_MocA"/>
    <property type="match status" value="1"/>
</dbReference>
<dbReference type="InterPro" id="IPR000683">
    <property type="entry name" value="Gfo/Idh/MocA-like_OxRdtase_N"/>
</dbReference>
<feature type="domain" description="GFO/IDH/MocA-like oxidoreductase" evidence="2">
    <location>
        <begin position="129"/>
        <end position="250"/>
    </location>
</feature>
<dbReference type="Pfam" id="PF22725">
    <property type="entry name" value="GFO_IDH_MocA_C3"/>
    <property type="match status" value="1"/>
</dbReference>
<dbReference type="Gene3D" id="3.30.360.10">
    <property type="entry name" value="Dihydrodipicolinate Reductase, domain 2"/>
    <property type="match status" value="1"/>
</dbReference>
<evidence type="ECO:0000313" key="3">
    <source>
        <dbReference type="EMBL" id="MBB2157072.1"/>
    </source>
</evidence>
<evidence type="ECO:0000313" key="4">
    <source>
        <dbReference type="Proteomes" id="UP000550787"/>
    </source>
</evidence>
<dbReference type="PANTHER" id="PTHR43377:SF1">
    <property type="entry name" value="BILIVERDIN REDUCTASE A"/>
    <property type="match status" value="1"/>
</dbReference>
<sequence>MTAMRWGLIGATIIGREWMIRAIRDAGGTITSVYSTDAERGRRYAREFDIPDSTTDLDTLLQNVDAVYISTTNDRHHAECLAAARAGRHVLCEKPLATRYQDAVEMVAACEAAGVVMATNHHLRNAATHRAIRDVVAGGRIGRPLAARIVHGGALPAHLHGWRLKDVSAGAGAILDLTVHDSDLLRFALDDEPRTAMTLAQNGGLAQPGIEDAAMSTIAFGSGLIAQIYESFTTPFLRTSFEVHGTAGSVIAQDCMSQTPGGTVTLRTEAGEESLPLEQEDYYQRGVRAFHAAIAGQGRPVATGADGLVSLAVALAARRSAETGKAEPVMP</sequence>
<dbReference type="RefSeq" id="WP_012228444.1">
    <property type="nucleotide sequence ID" value="NZ_JABEQG010000023.1"/>
</dbReference>
<dbReference type="InterPro" id="IPR051450">
    <property type="entry name" value="Gfo/Idh/MocA_Oxidoreductases"/>
</dbReference>
<name>A0A7W4I6D4_GLUDI</name>
<dbReference type="Gene3D" id="3.40.50.720">
    <property type="entry name" value="NAD(P)-binding Rossmann-like Domain"/>
    <property type="match status" value="1"/>
</dbReference>
<dbReference type="Proteomes" id="UP000550787">
    <property type="component" value="Unassembled WGS sequence"/>
</dbReference>
<dbReference type="InterPro" id="IPR036291">
    <property type="entry name" value="NAD(P)-bd_dom_sf"/>
</dbReference>
<protein>
    <submittedName>
        <fullName evidence="3">Gfo/Idh/MocA family oxidoreductase</fullName>
    </submittedName>
</protein>
<evidence type="ECO:0000259" key="2">
    <source>
        <dbReference type="Pfam" id="PF22725"/>
    </source>
</evidence>
<proteinExistence type="predicted"/>
<organism evidence="3 4">
    <name type="scientific">Gluconacetobacter diazotrophicus</name>
    <name type="common">Acetobacter diazotrophicus</name>
    <dbReference type="NCBI Taxonomy" id="33996"/>
    <lineage>
        <taxon>Bacteria</taxon>
        <taxon>Pseudomonadati</taxon>
        <taxon>Pseudomonadota</taxon>
        <taxon>Alphaproteobacteria</taxon>
        <taxon>Acetobacterales</taxon>
        <taxon>Acetobacteraceae</taxon>
        <taxon>Gluconacetobacter</taxon>
    </lineage>
</organism>
<dbReference type="SUPFAM" id="SSF55347">
    <property type="entry name" value="Glyceraldehyde-3-phosphate dehydrogenase-like, C-terminal domain"/>
    <property type="match status" value="1"/>
</dbReference>
<reference evidence="3 4" key="1">
    <citation type="submission" date="2020-04" db="EMBL/GenBank/DDBJ databases">
        <title>Description of novel Gluconacetobacter.</title>
        <authorList>
            <person name="Sombolestani A."/>
        </authorList>
    </citation>
    <scope>NUCLEOTIDE SEQUENCE [LARGE SCALE GENOMIC DNA]</scope>
    <source>
        <strain evidence="3 4">LMG 7603</strain>
    </source>
</reference>
<dbReference type="SUPFAM" id="SSF51735">
    <property type="entry name" value="NAD(P)-binding Rossmann-fold domains"/>
    <property type="match status" value="1"/>
</dbReference>
<dbReference type="EMBL" id="JABEQG010000023">
    <property type="protein sequence ID" value="MBB2157072.1"/>
    <property type="molecule type" value="Genomic_DNA"/>
</dbReference>